<dbReference type="EMBL" id="AZBU02000011">
    <property type="protein sequence ID" value="TKR61807.1"/>
    <property type="molecule type" value="Genomic_DNA"/>
</dbReference>
<feature type="region of interest" description="Disordered" evidence="1">
    <location>
        <begin position="121"/>
        <end position="145"/>
    </location>
</feature>
<feature type="region of interest" description="Disordered" evidence="1">
    <location>
        <begin position="1"/>
        <end position="65"/>
    </location>
</feature>
<name>A0A4U5LZP8_STECR</name>
<reference evidence="2 3" key="1">
    <citation type="journal article" date="2015" name="Genome Biol.">
        <title>Comparative genomics of Steinernema reveals deeply conserved gene regulatory networks.</title>
        <authorList>
            <person name="Dillman A.R."/>
            <person name="Macchietto M."/>
            <person name="Porter C.F."/>
            <person name="Rogers A."/>
            <person name="Williams B."/>
            <person name="Antoshechkin I."/>
            <person name="Lee M.M."/>
            <person name="Goodwin Z."/>
            <person name="Lu X."/>
            <person name="Lewis E.E."/>
            <person name="Goodrich-Blair H."/>
            <person name="Stock S.P."/>
            <person name="Adams B.J."/>
            <person name="Sternberg P.W."/>
            <person name="Mortazavi A."/>
        </authorList>
    </citation>
    <scope>NUCLEOTIDE SEQUENCE [LARGE SCALE GENOMIC DNA]</scope>
    <source>
        <strain evidence="2 3">ALL</strain>
    </source>
</reference>
<keyword evidence="3" id="KW-1185">Reference proteome</keyword>
<evidence type="ECO:0000256" key="1">
    <source>
        <dbReference type="SAM" id="MobiDB-lite"/>
    </source>
</evidence>
<evidence type="ECO:0000313" key="2">
    <source>
        <dbReference type="EMBL" id="TKR61807.1"/>
    </source>
</evidence>
<protein>
    <submittedName>
        <fullName evidence="2">Uncharacterized protein</fullName>
    </submittedName>
</protein>
<dbReference type="AlphaFoldDB" id="A0A4U5LZP8"/>
<organism evidence="2 3">
    <name type="scientific">Steinernema carpocapsae</name>
    <name type="common">Entomopathogenic nematode</name>
    <dbReference type="NCBI Taxonomy" id="34508"/>
    <lineage>
        <taxon>Eukaryota</taxon>
        <taxon>Metazoa</taxon>
        <taxon>Ecdysozoa</taxon>
        <taxon>Nematoda</taxon>
        <taxon>Chromadorea</taxon>
        <taxon>Rhabditida</taxon>
        <taxon>Tylenchina</taxon>
        <taxon>Panagrolaimomorpha</taxon>
        <taxon>Strongyloidoidea</taxon>
        <taxon>Steinernematidae</taxon>
        <taxon>Steinernema</taxon>
    </lineage>
</organism>
<proteinExistence type="predicted"/>
<dbReference type="Proteomes" id="UP000298663">
    <property type="component" value="Unassembled WGS sequence"/>
</dbReference>
<reference evidence="2 3" key="2">
    <citation type="journal article" date="2019" name="G3 (Bethesda)">
        <title>Hybrid Assembly of the Genome of the Entomopathogenic Nematode Steinernema carpocapsae Identifies the X-Chromosome.</title>
        <authorList>
            <person name="Serra L."/>
            <person name="Macchietto M."/>
            <person name="Macias-Munoz A."/>
            <person name="McGill C.J."/>
            <person name="Rodriguez I.M."/>
            <person name="Rodriguez B."/>
            <person name="Murad R."/>
            <person name="Mortazavi A."/>
        </authorList>
    </citation>
    <scope>NUCLEOTIDE SEQUENCE [LARGE SCALE GENOMIC DNA]</scope>
    <source>
        <strain evidence="2 3">ALL</strain>
    </source>
</reference>
<feature type="compositionally biased region" description="Polar residues" evidence="1">
    <location>
        <begin position="34"/>
        <end position="44"/>
    </location>
</feature>
<evidence type="ECO:0000313" key="3">
    <source>
        <dbReference type="Proteomes" id="UP000298663"/>
    </source>
</evidence>
<comment type="caution">
    <text evidence="2">The sequence shown here is derived from an EMBL/GenBank/DDBJ whole genome shotgun (WGS) entry which is preliminary data.</text>
</comment>
<gene>
    <name evidence="2" type="ORF">L596_028864</name>
</gene>
<accession>A0A4U5LZP8</accession>
<feature type="compositionally biased region" description="Polar residues" evidence="1">
    <location>
        <begin position="11"/>
        <end position="26"/>
    </location>
</feature>
<sequence length="145" mass="15461">MVARSPRRSVGSRTQPAHSSSSSTHGNVVRNLAMNPSGNNSSSGDFAPAPGVATKRISAKNASQSDWEDWGRVLKKLGSDGEDFPVLWIAPGNLGTLGGDWEAEKRFPAFVYADTGFQTPAASQTIPAPQMNPGSSHYDSQWSRT</sequence>